<protein>
    <submittedName>
        <fullName evidence="2">Uncharacterized protein</fullName>
    </submittedName>
</protein>
<feature type="transmembrane region" description="Helical" evidence="1">
    <location>
        <begin position="61"/>
        <end position="78"/>
    </location>
</feature>
<keyword evidence="3" id="KW-1185">Reference proteome</keyword>
<dbReference type="AlphaFoldDB" id="A0AAV4TPK9"/>
<keyword evidence="1" id="KW-1133">Transmembrane helix</keyword>
<organism evidence="2 3">
    <name type="scientific">Caerostris darwini</name>
    <dbReference type="NCBI Taxonomy" id="1538125"/>
    <lineage>
        <taxon>Eukaryota</taxon>
        <taxon>Metazoa</taxon>
        <taxon>Ecdysozoa</taxon>
        <taxon>Arthropoda</taxon>
        <taxon>Chelicerata</taxon>
        <taxon>Arachnida</taxon>
        <taxon>Araneae</taxon>
        <taxon>Araneomorphae</taxon>
        <taxon>Entelegynae</taxon>
        <taxon>Araneoidea</taxon>
        <taxon>Araneidae</taxon>
        <taxon>Caerostris</taxon>
    </lineage>
</organism>
<accession>A0AAV4TPK9</accession>
<proteinExistence type="predicted"/>
<sequence length="120" mass="13760">MLGRWMAMKERHCESPEGSHKVNTLAIQDIVVTDTGFRNYHLTSESSEDNSAANKYDPKPFSTLFALIFDMSMIIFLIDKPYVPLNSHRTRNQNTFKQPIRGGRVAVSHETLKSFTRLLD</sequence>
<reference evidence="2 3" key="1">
    <citation type="submission" date="2021-06" db="EMBL/GenBank/DDBJ databases">
        <title>Caerostris darwini draft genome.</title>
        <authorList>
            <person name="Kono N."/>
            <person name="Arakawa K."/>
        </authorList>
    </citation>
    <scope>NUCLEOTIDE SEQUENCE [LARGE SCALE GENOMIC DNA]</scope>
</reference>
<keyword evidence="1" id="KW-0472">Membrane</keyword>
<evidence type="ECO:0000313" key="2">
    <source>
        <dbReference type="EMBL" id="GIY47989.1"/>
    </source>
</evidence>
<comment type="caution">
    <text evidence="2">The sequence shown here is derived from an EMBL/GenBank/DDBJ whole genome shotgun (WGS) entry which is preliminary data.</text>
</comment>
<evidence type="ECO:0000256" key="1">
    <source>
        <dbReference type="SAM" id="Phobius"/>
    </source>
</evidence>
<dbReference type="EMBL" id="BPLQ01010042">
    <property type="protein sequence ID" value="GIY47989.1"/>
    <property type="molecule type" value="Genomic_DNA"/>
</dbReference>
<keyword evidence="1" id="KW-0812">Transmembrane</keyword>
<evidence type="ECO:0000313" key="3">
    <source>
        <dbReference type="Proteomes" id="UP001054837"/>
    </source>
</evidence>
<name>A0AAV4TPK9_9ARAC</name>
<gene>
    <name evidence="2" type="ORF">CDAR_620111</name>
</gene>
<dbReference type="Proteomes" id="UP001054837">
    <property type="component" value="Unassembled WGS sequence"/>
</dbReference>